<sequence length="226" mass="25715">MTVKRNYEEIKETIRNACQRRNRQETEVNVIAVTKYVSLKTAQEAIEAGVKHLGENRVEGFLEKFETLNGKAKFHFIGTLQSRKVKDVINEIDYLHSLDRLSLAKEIEKRAENEVNCFIQVNVSGEDSKHGIAPEDVKDFVEKIKDYSKVKVVGLMTMAPNIEDKEKIRTYFRDLKSLQMDVQALNIRNAPCLELSMGMSNDYEIAIEEGATFVRIGSALVGNETI</sequence>
<name>A0A263BZC3_9BACI</name>
<dbReference type="Pfam" id="PF01168">
    <property type="entry name" value="Ala_racemase_N"/>
    <property type="match status" value="1"/>
</dbReference>
<gene>
    <name evidence="6" type="ORF">CIB95_02820</name>
</gene>
<keyword evidence="1 2" id="KW-0663">Pyridoxal phosphate</keyword>
<dbReference type="SUPFAM" id="SSF51419">
    <property type="entry name" value="PLP-binding barrel"/>
    <property type="match status" value="1"/>
</dbReference>
<reference evidence="6 7" key="2">
    <citation type="submission" date="2017-09" db="EMBL/GenBank/DDBJ databases">
        <title>Bacillus patelloidae sp. nov., isolated from the intestinal tract of a marine limpet.</title>
        <authorList>
            <person name="Liu R."/>
            <person name="Dong C."/>
            <person name="Shao Z."/>
        </authorList>
    </citation>
    <scope>NUCLEOTIDE SEQUENCE [LARGE SCALE GENOMIC DNA]</scope>
    <source>
        <strain evidence="6 7">SA5d-4</strain>
    </source>
</reference>
<dbReference type="CDD" id="cd00635">
    <property type="entry name" value="PLPDE_III_YBL036c_like"/>
    <property type="match status" value="1"/>
</dbReference>
<comment type="function">
    <text evidence="2">Pyridoxal 5'-phosphate (PLP)-binding protein, which is involved in PLP homeostasis.</text>
</comment>
<dbReference type="InterPro" id="IPR001608">
    <property type="entry name" value="Ala_racemase_N"/>
</dbReference>
<proteinExistence type="inferred from homology"/>
<dbReference type="PANTHER" id="PTHR10146:SF14">
    <property type="entry name" value="PYRIDOXAL PHOSPHATE HOMEOSTASIS PROTEIN"/>
    <property type="match status" value="1"/>
</dbReference>
<evidence type="ECO:0000259" key="5">
    <source>
        <dbReference type="Pfam" id="PF01168"/>
    </source>
</evidence>
<dbReference type="GO" id="GO:0030170">
    <property type="term" value="F:pyridoxal phosphate binding"/>
    <property type="evidence" value="ECO:0007669"/>
    <property type="project" value="UniProtKB-UniRule"/>
</dbReference>
<dbReference type="InterPro" id="IPR011078">
    <property type="entry name" value="PyrdxlP_homeostasis"/>
</dbReference>
<dbReference type="NCBIfam" id="TIGR00044">
    <property type="entry name" value="YggS family pyridoxal phosphate-dependent enzyme"/>
    <property type="match status" value="1"/>
</dbReference>
<dbReference type="PROSITE" id="PS01211">
    <property type="entry name" value="UPF0001"/>
    <property type="match status" value="1"/>
</dbReference>
<dbReference type="PANTHER" id="PTHR10146">
    <property type="entry name" value="PROLINE SYNTHETASE CO-TRANSCRIBED BACTERIAL HOMOLOG PROTEIN"/>
    <property type="match status" value="1"/>
</dbReference>
<accession>A0A263BZC3</accession>
<reference evidence="7" key="1">
    <citation type="submission" date="2017-08" db="EMBL/GenBank/DDBJ databases">
        <authorList>
            <person name="Huang Z."/>
        </authorList>
    </citation>
    <scope>NUCLEOTIDE SEQUENCE [LARGE SCALE GENOMIC DNA]</scope>
    <source>
        <strain evidence="7">SA5d-4</strain>
    </source>
</reference>
<evidence type="ECO:0000256" key="3">
    <source>
        <dbReference type="PIRSR" id="PIRSR004848-1"/>
    </source>
</evidence>
<organism evidence="6 7">
    <name type="scientific">Lottiidibacillus patelloidae</name>
    <dbReference type="NCBI Taxonomy" id="2670334"/>
    <lineage>
        <taxon>Bacteria</taxon>
        <taxon>Bacillati</taxon>
        <taxon>Bacillota</taxon>
        <taxon>Bacilli</taxon>
        <taxon>Bacillales</taxon>
        <taxon>Bacillaceae</taxon>
        <taxon>Lottiidibacillus</taxon>
    </lineage>
</organism>
<dbReference type="Gene3D" id="3.20.20.10">
    <property type="entry name" value="Alanine racemase"/>
    <property type="match status" value="1"/>
</dbReference>
<comment type="similarity">
    <text evidence="2 4">Belongs to the pyridoxal phosphate-binding protein YggS/PROSC family.</text>
</comment>
<dbReference type="HAMAP" id="MF_02087">
    <property type="entry name" value="PLP_homeostasis"/>
    <property type="match status" value="1"/>
</dbReference>
<feature type="modified residue" description="N6-(pyridoxal phosphate)lysine" evidence="2 3">
    <location>
        <position position="35"/>
    </location>
</feature>
<evidence type="ECO:0000256" key="2">
    <source>
        <dbReference type="HAMAP-Rule" id="MF_02087"/>
    </source>
</evidence>
<comment type="caution">
    <text evidence="6">The sequence shown here is derived from an EMBL/GenBank/DDBJ whole genome shotgun (WGS) entry which is preliminary data.</text>
</comment>
<dbReference type="Proteomes" id="UP000217083">
    <property type="component" value="Unassembled WGS sequence"/>
</dbReference>
<keyword evidence="7" id="KW-1185">Reference proteome</keyword>
<dbReference type="RefSeq" id="WP_094921511.1">
    <property type="nucleotide sequence ID" value="NZ_NPIA01000001.1"/>
</dbReference>
<comment type="cofactor">
    <cofactor evidence="3">
        <name>pyridoxal 5'-phosphate</name>
        <dbReference type="ChEBI" id="CHEBI:597326"/>
    </cofactor>
</comment>
<dbReference type="PIRSF" id="PIRSF004848">
    <property type="entry name" value="YBL036c_PLPDEIII"/>
    <property type="match status" value="1"/>
</dbReference>
<evidence type="ECO:0000256" key="1">
    <source>
        <dbReference type="ARBA" id="ARBA00022898"/>
    </source>
</evidence>
<evidence type="ECO:0000313" key="7">
    <source>
        <dbReference type="Proteomes" id="UP000217083"/>
    </source>
</evidence>
<evidence type="ECO:0000256" key="4">
    <source>
        <dbReference type="RuleBase" id="RU004514"/>
    </source>
</evidence>
<protein>
    <recommendedName>
        <fullName evidence="2">Pyridoxal phosphate homeostasis protein</fullName>
        <shortName evidence="2">PLP homeostasis protein</shortName>
    </recommendedName>
</protein>
<evidence type="ECO:0000313" key="6">
    <source>
        <dbReference type="EMBL" id="OZM58516.1"/>
    </source>
</evidence>
<dbReference type="InterPro" id="IPR029066">
    <property type="entry name" value="PLP-binding_barrel"/>
</dbReference>
<dbReference type="FunFam" id="3.20.20.10:FF:000011">
    <property type="entry name" value="Pyridoxal phosphate homeostasis protein"/>
    <property type="match status" value="1"/>
</dbReference>
<dbReference type="EMBL" id="NPIA01000001">
    <property type="protein sequence ID" value="OZM58516.1"/>
    <property type="molecule type" value="Genomic_DNA"/>
</dbReference>
<feature type="domain" description="Alanine racemase N-terminal" evidence="5">
    <location>
        <begin position="19"/>
        <end position="223"/>
    </location>
</feature>
<dbReference type="AlphaFoldDB" id="A0A263BZC3"/>